<keyword evidence="10" id="KW-1185">Reference proteome</keyword>
<comment type="subcellular location">
    <subcellularLocation>
        <location evidence="1">Cell membrane</location>
        <topology evidence="1">Multi-pass membrane protein</topology>
    </subcellularLocation>
</comment>
<evidence type="ECO:0000256" key="8">
    <source>
        <dbReference type="SAM" id="Phobius"/>
    </source>
</evidence>
<evidence type="ECO:0000256" key="7">
    <source>
        <dbReference type="ARBA" id="ARBA00023136"/>
    </source>
</evidence>
<keyword evidence="5 8" id="KW-1133">Transmembrane helix</keyword>
<evidence type="ECO:0000313" key="9">
    <source>
        <dbReference type="EMBL" id="GAA2216210.1"/>
    </source>
</evidence>
<evidence type="ECO:0000256" key="6">
    <source>
        <dbReference type="ARBA" id="ARBA00023065"/>
    </source>
</evidence>
<dbReference type="Pfam" id="PF02386">
    <property type="entry name" value="TrkH"/>
    <property type="match status" value="1"/>
</dbReference>
<evidence type="ECO:0000256" key="4">
    <source>
        <dbReference type="ARBA" id="ARBA00022692"/>
    </source>
</evidence>
<evidence type="ECO:0000256" key="5">
    <source>
        <dbReference type="ARBA" id="ARBA00022989"/>
    </source>
</evidence>
<proteinExistence type="predicted"/>
<reference evidence="9 10" key="1">
    <citation type="journal article" date="2019" name="Int. J. Syst. Evol. Microbiol.">
        <title>The Global Catalogue of Microorganisms (GCM) 10K type strain sequencing project: providing services to taxonomists for standard genome sequencing and annotation.</title>
        <authorList>
            <consortium name="The Broad Institute Genomics Platform"/>
            <consortium name="The Broad Institute Genome Sequencing Center for Infectious Disease"/>
            <person name="Wu L."/>
            <person name="Ma J."/>
        </authorList>
    </citation>
    <scope>NUCLEOTIDE SEQUENCE [LARGE SCALE GENOMIC DNA]</scope>
    <source>
        <strain evidence="9 10">JCM 16114</strain>
    </source>
</reference>
<comment type="caution">
    <text evidence="9">The sequence shown here is derived from an EMBL/GenBank/DDBJ whole genome shotgun (WGS) entry which is preliminary data.</text>
</comment>
<keyword evidence="2" id="KW-0813">Transport</keyword>
<dbReference type="PANTHER" id="PTHR32024">
    <property type="entry name" value="TRK SYSTEM POTASSIUM UPTAKE PROTEIN TRKG-RELATED"/>
    <property type="match status" value="1"/>
</dbReference>
<name>A0ABN3D3F6_9ACTN</name>
<keyword evidence="3" id="KW-1003">Cell membrane</keyword>
<organism evidence="9 10">
    <name type="scientific">Nonomuraea monospora</name>
    <dbReference type="NCBI Taxonomy" id="568818"/>
    <lineage>
        <taxon>Bacteria</taxon>
        <taxon>Bacillati</taxon>
        <taxon>Actinomycetota</taxon>
        <taxon>Actinomycetes</taxon>
        <taxon>Streptosporangiales</taxon>
        <taxon>Streptosporangiaceae</taxon>
        <taxon>Nonomuraea</taxon>
    </lineage>
</organism>
<feature type="transmembrane region" description="Helical" evidence="8">
    <location>
        <begin position="46"/>
        <end position="71"/>
    </location>
</feature>
<dbReference type="InterPro" id="IPR003445">
    <property type="entry name" value="Cat_transpt"/>
</dbReference>
<keyword evidence="6" id="KW-0406">Ion transport</keyword>
<dbReference type="PANTHER" id="PTHR32024:SF1">
    <property type="entry name" value="KTR SYSTEM POTASSIUM UPTAKE PROTEIN B"/>
    <property type="match status" value="1"/>
</dbReference>
<accession>A0ABN3D3F6</accession>
<dbReference type="Proteomes" id="UP001499843">
    <property type="component" value="Unassembled WGS sequence"/>
</dbReference>
<protein>
    <submittedName>
        <fullName evidence="9">Uncharacterized protein</fullName>
    </submittedName>
</protein>
<dbReference type="EMBL" id="BAAAQX010000063">
    <property type="protein sequence ID" value="GAA2216210.1"/>
    <property type="molecule type" value="Genomic_DNA"/>
</dbReference>
<evidence type="ECO:0000256" key="1">
    <source>
        <dbReference type="ARBA" id="ARBA00004651"/>
    </source>
</evidence>
<evidence type="ECO:0000313" key="10">
    <source>
        <dbReference type="Proteomes" id="UP001499843"/>
    </source>
</evidence>
<keyword evidence="7 8" id="KW-0472">Membrane</keyword>
<evidence type="ECO:0000256" key="3">
    <source>
        <dbReference type="ARBA" id="ARBA00022475"/>
    </source>
</evidence>
<evidence type="ECO:0000256" key="2">
    <source>
        <dbReference type="ARBA" id="ARBA00022448"/>
    </source>
</evidence>
<gene>
    <name evidence="9" type="ORF">GCM10009850_116790</name>
</gene>
<keyword evidence="4 8" id="KW-0812">Transmembrane</keyword>
<sequence length="88" mass="9414">MTLVALSTYLLMALTPHSLDQALFEVVSAFGTVDLSTGITADATPAGQLLLVLLMFIGRIGPLTLGSALALKDRTRRYQLPEERVIVG</sequence>